<dbReference type="AlphaFoldDB" id="A0A1F6A8W4"/>
<dbReference type="EMBL" id="MFJN01000028">
    <property type="protein sequence ID" value="OGG21135.1"/>
    <property type="molecule type" value="Genomic_DNA"/>
</dbReference>
<evidence type="ECO:0000313" key="2">
    <source>
        <dbReference type="Proteomes" id="UP000177092"/>
    </source>
</evidence>
<dbReference type="GO" id="GO:0005737">
    <property type="term" value="C:cytoplasm"/>
    <property type="evidence" value="ECO:0007669"/>
    <property type="project" value="InterPro"/>
</dbReference>
<dbReference type="Proteomes" id="UP000177092">
    <property type="component" value="Unassembled WGS sequence"/>
</dbReference>
<proteinExistence type="predicted"/>
<dbReference type="STRING" id="1798384.A3D03_05810"/>
<protein>
    <submittedName>
        <fullName evidence="1">Uncharacterized protein</fullName>
    </submittedName>
</protein>
<dbReference type="GO" id="GO:0006457">
    <property type="term" value="P:protein folding"/>
    <property type="evidence" value="ECO:0007669"/>
    <property type="project" value="InterPro"/>
</dbReference>
<dbReference type="GO" id="GO:0051082">
    <property type="term" value="F:unfolded protein binding"/>
    <property type="evidence" value="ECO:0007669"/>
    <property type="project" value="InterPro"/>
</dbReference>
<dbReference type="InterPro" id="IPR016154">
    <property type="entry name" value="Heat_shock_Hsp33_C"/>
</dbReference>
<gene>
    <name evidence="1" type="ORF">A3D03_05810</name>
</gene>
<name>A0A1F6A8W4_9BACT</name>
<dbReference type="SUPFAM" id="SSF118352">
    <property type="entry name" value="HSP33 redox switch-like"/>
    <property type="match status" value="1"/>
</dbReference>
<reference evidence="1 2" key="1">
    <citation type="journal article" date="2016" name="Nat. Commun.">
        <title>Thousands of microbial genomes shed light on interconnected biogeochemical processes in an aquifer system.</title>
        <authorList>
            <person name="Anantharaman K."/>
            <person name="Brown C.T."/>
            <person name="Hug L.A."/>
            <person name="Sharon I."/>
            <person name="Castelle C.J."/>
            <person name="Probst A.J."/>
            <person name="Thomas B.C."/>
            <person name="Singh A."/>
            <person name="Wilkins M.J."/>
            <person name="Karaoz U."/>
            <person name="Brodie E.L."/>
            <person name="Williams K.H."/>
            <person name="Hubbard S.S."/>
            <person name="Banfield J.F."/>
        </authorList>
    </citation>
    <scope>NUCLEOTIDE SEQUENCE [LARGE SCALE GENOMIC DNA]</scope>
</reference>
<accession>A0A1F6A8W4</accession>
<organism evidence="1 2">
    <name type="scientific">Candidatus Gottesmanbacteria bacterium RIFCSPHIGHO2_02_FULL_40_13</name>
    <dbReference type="NCBI Taxonomy" id="1798384"/>
    <lineage>
        <taxon>Bacteria</taxon>
        <taxon>Candidatus Gottesmaniibacteriota</taxon>
    </lineage>
</organism>
<evidence type="ECO:0000313" key="1">
    <source>
        <dbReference type="EMBL" id="OGG21135.1"/>
    </source>
</evidence>
<sequence>MFKNIIAPVQAWLMSQGRCVGCSTSLKEGEKIKEKNSQIKITCRKCGRIYLFDPKTKKYQRAPLTRST</sequence>
<comment type="caution">
    <text evidence="1">The sequence shown here is derived from an EMBL/GenBank/DDBJ whole genome shotgun (WGS) entry which is preliminary data.</text>
</comment>